<dbReference type="SUPFAM" id="SSF64593">
    <property type="entry name" value="Intermediate filament protein, coiled coil region"/>
    <property type="match status" value="2"/>
</dbReference>
<sequence length="1200" mass="134771">MLQHRRPFENEKLQLQELNRRLGQYLSRVQQLERENARLATETDALRRDRTAEWERQYAAELRALRGAVDQLALERSSAALERDRLWRECQLLQGLCSQEAGLCRDIDGELRGCEKQLQLAQKKNAALEQHLFQLQDKHASLEDAHRRDLALLREQVHARAAPALATQRHQGAPALAMEDVEEYALSLSEAWEETLEVYRRRIEELEESTRLGERRLGELRREQGQCASQLEQLRAEADREARRHERLERELGHVQDACSSALEQYQVAIEQLEEERRELASMIAEKLRDHQELMQVKMGLSLEVAAYRALLEGERRDVYQWTDEYVREVPRPSDIRRAAHTYAVKQSSVTRHDGRKLYPVSMLLDTRHKEQAPTKSTVSRPARFTSASIAKTVPISVSDRSSEARRDIPSFTKASQASVKLFKANDSETERKSTDVQKKTVVTEEVVKHSVTDSAVNLRGSGSVNRASPGPFPTAEKEPAPENVHPKTTNITSSIKVTQPEEQSPVNVTNVQMVKTETKEETADTKVHLIKMEQTPKSREVKITLEGRKIQNVLGGTEEGSLGIQPGARVWGELSGETQVKAEKEAEETASAKDRKDKKPLTTEEKVLDSITMEDIIEKVVKPAGLETALSSSPDSKITYHVEKTERGDGTTKTEIILESKVQEDLDTSDDSILEELLNKGVKKVSMEDVKGTPTGSMIENLLSLGMKGSENLENKAVNVEIIEEPLEPHSDEENEGKPPPMFFKPTSMFFQIEELENAPQVARSSQSSTEAVGFSETDGEYGKTMPFQEVYGAQGSSYIHVPVTEYFVSTPDENVSEHEESDFPIYEHYGMAQDLSGDESYWQEEPATAQEQSFTEADHYRTTYLNTNRGDHTMTRESFPECIVEEEVEEVQVPHDVQESVLKLLKEDDMDPKKQLKGALEQLQGTVTESFKEELAILTRNGKEGSDSVAVDIRKVEQSTEDGSVTIVAEINVSQSLEDSGLLEDEIKELSEEQVMSALQSANPELHQAISRGGEKSTAGGDNREFMVKVSRDQGVRMQGVSWVESSEDPENTGNEEESQSGVSKTVKHIRLGPTEKSFTFQMDVTKVPVNASSGPQQAQALYSQAEMAEEPNGREGREDVYSYSQRVTGSENRGQLVSHGSDDDDDQMTTWDPSDGYTAEHAAFTRIIQTQRVVDPRAVVSEEKRIAAVYLDSPEED</sequence>
<dbReference type="InterPro" id="IPR039008">
    <property type="entry name" value="IF_rod_dom"/>
</dbReference>
<feature type="non-terminal residue" evidence="7">
    <location>
        <position position="1"/>
    </location>
</feature>
<reference evidence="7" key="1">
    <citation type="journal article" date="2021" name="Cell">
        <title>Tracing the genetic footprints of vertebrate landing in non-teleost ray-finned fishes.</title>
        <authorList>
            <person name="Bi X."/>
            <person name="Wang K."/>
            <person name="Yang L."/>
            <person name="Pan H."/>
            <person name="Jiang H."/>
            <person name="Wei Q."/>
            <person name="Fang M."/>
            <person name="Yu H."/>
            <person name="Zhu C."/>
            <person name="Cai Y."/>
            <person name="He Y."/>
            <person name="Gan X."/>
            <person name="Zeng H."/>
            <person name="Yu D."/>
            <person name="Zhu Y."/>
            <person name="Jiang H."/>
            <person name="Qiu Q."/>
            <person name="Yang H."/>
            <person name="Zhang Y.E."/>
            <person name="Wang W."/>
            <person name="Zhu M."/>
            <person name="He S."/>
            <person name="Zhang G."/>
        </authorList>
    </citation>
    <scope>NUCLEOTIDE SEQUENCE</scope>
    <source>
        <strain evidence="7">Allg_001</strain>
    </source>
</reference>
<feature type="coiled-coil region" evidence="4">
    <location>
        <begin position="189"/>
        <end position="290"/>
    </location>
</feature>
<dbReference type="Pfam" id="PF00038">
    <property type="entry name" value="Filament"/>
    <property type="match status" value="1"/>
</dbReference>
<feature type="domain" description="IF rod" evidence="6">
    <location>
        <begin position="11"/>
        <end position="319"/>
    </location>
</feature>
<dbReference type="PANTHER" id="PTHR47136">
    <property type="entry name" value="SYNEMIN"/>
    <property type="match status" value="1"/>
</dbReference>
<dbReference type="GO" id="GO:0008307">
    <property type="term" value="F:structural constituent of muscle"/>
    <property type="evidence" value="ECO:0007669"/>
    <property type="project" value="InterPro"/>
</dbReference>
<feature type="region of interest" description="Disordered" evidence="5">
    <location>
        <begin position="459"/>
        <end position="489"/>
    </location>
</feature>
<name>A0A8J7NFM8_ATRSP</name>
<dbReference type="Gene3D" id="1.20.5.170">
    <property type="match status" value="1"/>
</dbReference>
<feature type="region of interest" description="Disordered" evidence="5">
    <location>
        <begin position="1045"/>
        <end position="1068"/>
    </location>
</feature>
<dbReference type="Gene3D" id="1.20.5.1160">
    <property type="entry name" value="Vasodilator-stimulated phosphoprotein"/>
    <property type="match status" value="1"/>
</dbReference>
<gene>
    <name evidence="7" type="primary">Synm</name>
    <name evidence="7" type="ORF">GTO95_0010206</name>
</gene>
<evidence type="ECO:0000256" key="2">
    <source>
        <dbReference type="ARBA" id="ARBA00023054"/>
    </source>
</evidence>
<dbReference type="GO" id="GO:0043034">
    <property type="term" value="C:costamere"/>
    <property type="evidence" value="ECO:0007669"/>
    <property type="project" value="TreeGrafter"/>
</dbReference>
<feature type="compositionally biased region" description="Polar residues" evidence="5">
    <location>
        <begin position="1125"/>
        <end position="1138"/>
    </location>
</feature>
<dbReference type="GO" id="GO:0005882">
    <property type="term" value="C:intermediate filament"/>
    <property type="evidence" value="ECO:0007669"/>
    <property type="project" value="UniProtKB-KW"/>
</dbReference>
<evidence type="ECO:0000313" key="7">
    <source>
        <dbReference type="EMBL" id="MBN3312350.1"/>
    </source>
</evidence>
<dbReference type="PANTHER" id="PTHR47136:SF1">
    <property type="entry name" value="SYNEMIN"/>
    <property type="match status" value="1"/>
</dbReference>
<protein>
    <submittedName>
        <fullName evidence="7">SYNEM protein</fullName>
    </submittedName>
</protein>
<dbReference type="GO" id="GO:0042383">
    <property type="term" value="C:sarcolemma"/>
    <property type="evidence" value="ECO:0007669"/>
    <property type="project" value="TreeGrafter"/>
</dbReference>
<dbReference type="SMART" id="SM01391">
    <property type="entry name" value="Filament"/>
    <property type="match status" value="1"/>
</dbReference>
<feature type="coiled-coil region" evidence="4">
    <location>
        <begin position="8"/>
        <end position="49"/>
    </location>
</feature>
<dbReference type="GO" id="GO:0031443">
    <property type="term" value="P:fast-twitch skeletal muscle fiber contraction"/>
    <property type="evidence" value="ECO:0007669"/>
    <property type="project" value="TreeGrafter"/>
</dbReference>
<feature type="compositionally biased region" description="Basic and acidic residues" evidence="5">
    <location>
        <begin position="591"/>
        <end position="602"/>
    </location>
</feature>
<feature type="compositionally biased region" description="Basic and acidic residues" evidence="5">
    <location>
        <begin position="1114"/>
        <end position="1123"/>
    </location>
</feature>
<feature type="non-terminal residue" evidence="7">
    <location>
        <position position="1200"/>
    </location>
</feature>
<evidence type="ECO:0000259" key="6">
    <source>
        <dbReference type="PROSITE" id="PS51842"/>
    </source>
</evidence>
<comment type="caution">
    <text evidence="7">The sequence shown here is derived from an EMBL/GenBank/DDBJ whole genome shotgun (WGS) entry which is preliminary data.</text>
</comment>
<evidence type="ECO:0000256" key="1">
    <source>
        <dbReference type="ARBA" id="ARBA00022754"/>
    </source>
</evidence>
<evidence type="ECO:0000313" key="8">
    <source>
        <dbReference type="Proteomes" id="UP000736164"/>
    </source>
</evidence>
<dbReference type="GO" id="GO:0045104">
    <property type="term" value="P:intermediate filament cytoskeleton organization"/>
    <property type="evidence" value="ECO:0007669"/>
    <property type="project" value="InterPro"/>
</dbReference>
<feature type="compositionally biased region" description="Polar residues" evidence="5">
    <location>
        <begin position="1093"/>
        <end position="1105"/>
    </location>
</feature>
<dbReference type="AlphaFoldDB" id="A0A8J7NFM8"/>
<dbReference type="Proteomes" id="UP000736164">
    <property type="component" value="Unassembled WGS sequence"/>
</dbReference>
<dbReference type="PROSITE" id="PS00226">
    <property type="entry name" value="IF_ROD_1"/>
    <property type="match status" value="1"/>
</dbReference>
<dbReference type="GO" id="GO:0060053">
    <property type="term" value="C:neurofilament cytoskeleton"/>
    <property type="evidence" value="ECO:0007669"/>
    <property type="project" value="TreeGrafter"/>
</dbReference>
<dbReference type="GO" id="GO:0005200">
    <property type="term" value="F:structural constituent of cytoskeleton"/>
    <property type="evidence" value="ECO:0007669"/>
    <property type="project" value="InterPro"/>
</dbReference>
<feature type="compositionally biased region" description="Acidic residues" evidence="5">
    <location>
        <begin position="1048"/>
        <end position="1061"/>
    </location>
</feature>
<dbReference type="InterPro" id="IPR018039">
    <property type="entry name" value="IF_conserved"/>
</dbReference>
<evidence type="ECO:0000256" key="5">
    <source>
        <dbReference type="SAM" id="MobiDB-lite"/>
    </source>
</evidence>
<keyword evidence="2 4" id="KW-0175">Coiled coil</keyword>
<dbReference type="GO" id="GO:0019215">
    <property type="term" value="F:intermediate filament binding"/>
    <property type="evidence" value="ECO:0007669"/>
    <property type="project" value="TreeGrafter"/>
</dbReference>
<comment type="similarity">
    <text evidence="3">Belongs to the intermediate filament family.</text>
</comment>
<evidence type="ECO:0000256" key="3">
    <source>
        <dbReference type="RuleBase" id="RU000685"/>
    </source>
</evidence>
<feature type="coiled-coil region" evidence="4">
    <location>
        <begin position="111"/>
        <end position="145"/>
    </location>
</feature>
<feature type="region of interest" description="Disordered" evidence="5">
    <location>
        <begin position="579"/>
        <end position="602"/>
    </location>
</feature>
<organism evidence="7 8">
    <name type="scientific">Atractosteus spatula</name>
    <name type="common">Alligator gar</name>
    <name type="synonym">Lepisosteus spatula</name>
    <dbReference type="NCBI Taxonomy" id="7917"/>
    <lineage>
        <taxon>Eukaryota</taxon>
        <taxon>Metazoa</taxon>
        <taxon>Chordata</taxon>
        <taxon>Craniata</taxon>
        <taxon>Vertebrata</taxon>
        <taxon>Euteleostomi</taxon>
        <taxon>Actinopterygii</taxon>
        <taxon>Neopterygii</taxon>
        <taxon>Holostei</taxon>
        <taxon>Semionotiformes</taxon>
        <taxon>Lepisosteidae</taxon>
        <taxon>Atractosteus</taxon>
    </lineage>
</organism>
<dbReference type="InterPro" id="IPR030634">
    <property type="entry name" value="SYNM"/>
</dbReference>
<dbReference type="EMBL" id="JAAWVO010004691">
    <property type="protein sequence ID" value="MBN3312350.1"/>
    <property type="molecule type" value="Genomic_DNA"/>
</dbReference>
<accession>A0A8J7NFM8</accession>
<dbReference type="PROSITE" id="PS51842">
    <property type="entry name" value="IF_ROD_2"/>
    <property type="match status" value="1"/>
</dbReference>
<evidence type="ECO:0000256" key="4">
    <source>
        <dbReference type="SAM" id="Coils"/>
    </source>
</evidence>
<keyword evidence="8" id="KW-1185">Reference proteome</keyword>
<feature type="region of interest" description="Disordered" evidence="5">
    <location>
        <begin position="1092"/>
        <end position="1159"/>
    </location>
</feature>
<keyword evidence="1 3" id="KW-0403">Intermediate filament</keyword>
<proteinExistence type="inferred from homology"/>
<dbReference type="GO" id="GO:0017166">
    <property type="term" value="F:vinculin binding"/>
    <property type="evidence" value="ECO:0007669"/>
    <property type="project" value="TreeGrafter"/>
</dbReference>